<dbReference type="KEGG" id="htu:Htur_2066"/>
<proteinExistence type="predicted"/>
<keyword evidence="1" id="KW-0812">Transmembrane</keyword>
<dbReference type="EMBL" id="CP001860">
    <property type="protein sequence ID" value="ADB60949.1"/>
    <property type="molecule type" value="Genomic_DNA"/>
</dbReference>
<reference evidence="2 3" key="1">
    <citation type="journal article" date="2010" name="Stand. Genomic Sci.">
        <title>Complete genome sequence of Haloterrigena turkmenica type strain (4k).</title>
        <authorList>
            <person name="Saunders E."/>
            <person name="Tindall B.J."/>
            <person name="Fahnrich R."/>
            <person name="Lapidus A."/>
            <person name="Copeland A."/>
            <person name="Del Rio T.G."/>
            <person name="Lucas S."/>
            <person name="Chen F."/>
            <person name="Tice H."/>
            <person name="Cheng J.F."/>
            <person name="Han C."/>
            <person name="Detter J.C."/>
            <person name="Bruce D."/>
            <person name="Goodwin L."/>
            <person name="Chain P."/>
            <person name="Pitluck S."/>
            <person name="Pati A."/>
            <person name="Ivanova N."/>
            <person name="Mavromatis K."/>
            <person name="Chen A."/>
            <person name="Palaniappan K."/>
            <person name="Land M."/>
            <person name="Hauser L."/>
            <person name="Chang Y.J."/>
            <person name="Jeffries C.D."/>
            <person name="Brettin T."/>
            <person name="Rohde M."/>
            <person name="Goker M."/>
            <person name="Bristow J."/>
            <person name="Eisen J.A."/>
            <person name="Markowitz V."/>
            <person name="Hugenholtz P."/>
            <person name="Klenk H.P."/>
            <person name="Kyrpides N.C."/>
        </authorList>
    </citation>
    <scope>NUCLEOTIDE SEQUENCE [LARGE SCALE GENOMIC DNA]</scope>
    <source>
        <strain evidence="3">ATCC 51198 / DSM 5511 / JCM 9101 / NCIMB 13204 / VKM B-1734 / 4k</strain>
    </source>
</reference>
<dbReference type="AlphaFoldDB" id="D2RT69"/>
<keyword evidence="3" id="KW-1185">Reference proteome</keyword>
<keyword evidence="1" id="KW-0472">Membrane</keyword>
<dbReference type="RefSeq" id="WP_012943238.1">
    <property type="nucleotide sequence ID" value="NC_013743.1"/>
</dbReference>
<organism evidence="2 3">
    <name type="scientific">Haloterrigena turkmenica (strain ATCC 51198 / DSM 5511 / JCM 9101 / NCIMB 13204 / VKM B-1734 / 4k)</name>
    <name type="common">Halococcus turkmenicus</name>
    <dbReference type="NCBI Taxonomy" id="543526"/>
    <lineage>
        <taxon>Archaea</taxon>
        <taxon>Methanobacteriati</taxon>
        <taxon>Methanobacteriota</taxon>
        <taxon>Stenosarchaea group</taxon>
        <taxon>Halobacteria</taxon>
        <taxon>Halobacteriales</taxon>
        <taxon>Natrialbaceae</taxon>
        <taxon>Haloterrigena</taxon>
    </lineage>
</organism>
<dbReference type="eggNOG" id="ENOG502N66D">
    <property type="taxonomic scope" value="Archaea"/>
</dbReference>
<protein>
    <submittedName>
        <fullName evidence="2">Uncharacterized protein</fullName>
    </submittedName>
</protein>
<accession>D2RT69</accession>
<feature type="transmembrane region" description="Helical" evidence="1">
    <location>
        <begin position="35"/>
        <end position="53"/>
    </location>
</feature>
<evidence type="ECO:0000256" key="1">
    <source>
        <dbReference type="SAM" id="Phobius"/>
    </source>
</evidence>
<dbReference type="OrthoDB" id="275727at2157"/>
<evidence type="ECO:0000313" key="3">
    <source>
        <dbReference type="Proteomes" id="UP000001903"/>
    </source>
</evidence>
<name>D2RT69_HALTV</name>
<dbReference type="Proteomes" id="UP000001903">
    <property type="component" value="Chromosome"/>
</dbReference>
<feature type="transmembrane region" description="Helical" evidence="1">
    <location>
        <begin position="65"/>
        <end position="86"/>
    </location>
</feature>
<keyword evidence="1" id="KW-1133">Transmembrane helix</keyword>
<gene>
    <name evidence="2" type="ordered locus">Htur_2066</name>
</gene>
<evidence type="ECO:0000313" key="2">
    <source>
        <dbReference type="EMBL" id="ADB60949.1"/>
    </source>
</evidence>
<sequence length="103" mass="11122">METGLHGIDPFVVLLVVAVVGVAVLARYRPWRPDIALVGAGGPLLLLFGNAFYDYWSVERYAVEPGLYLLLVSGFLFVLIGTGALLKRRLVPGTAHGRDARTG</sequence>
<dbReference type="HOGENOM" id="CLU_2257296_0_0_2"/>
<dbReference type="GeneID" id="8742665"/>
<feature type="transmembrane region" description="Helical" evidence="1">
    <location>
        <begin position="12"/>
        <end position="28"/>
    </location>
</feature>